<evidence type="ECO:0008006" key="3">
    <source>
        <dbReference type="Google" id="ProtNLM"/>
    </source>
</evidence>
<sequence length="252" mass="28678">MPHPIDDFLFVYYPFSFGKLEAWHPGFGTALEVVEGMPAAFGSEPYRMTGGVAFLDTGMPGGKERQRLQWILELLEATRDRAPNFACYGLHEWAMVYGGKEVRHEKTTPLRLPQAEIDALVKSRPVVCSHFDAFRFFAPDAQPLNRLQPTLMDRPAFEQPACIHANMDLYKWAAKSMPWIGSELLLDCFELAVELRDLDMRASPYDLTAWGREPVRIETPEGRRDYEREQRALAEKAAVLRSRLVTALGFLA</sequence>
<dbReference type="Proteomes" id="UP000676169">
    <property type="component" value="Chromosome"/>
</dbReference>
<dbReference type="AlphaFoldDB" id="A0A975IZ77"/>
<protein>
    <recommendedName>
        <fullName evidence="3">3-methyladenine DNA glycosylase</fullName>
    </recommendedName>
</protein>
<dbReference type="RefSeq" id="WP_211631320.1">
    <property type="nucleotide sequence ID" value="NZ_CP073100.1"/>
</dbReference>
<evidence type="ECO:0000313" key="1">
    <source>
        <dbReference type="EMBL" id="QUE51181.1"/>
    </source>
</evidence>
<gene>
    <name evidence="1" type="ORF">KBB96_20300</name>
</gene>
<name>A0A975IZ77_9BACT</name>
<dbReference type="EMBL" id="CP073100">
    <property type="protein sequence ID" value="QUE51181.1"/>
    <property type="molecule type" value="Genomic_DNA"/>
</dbReference>
<organism evidence="1 2">
    <name type="scientific">Luteolibacter ambystomatis</name>
    <dbReference type="NCBI Taxonomy" id="2824561"/>
    <lineage>
        <taxon>Bacteria</taxon>
        <taxon>Pseudomonadati</taxon>
        <taxon>Verrucomicrobiota</taxon>
        <taxon>Verrucomicrobiia</taxon>
        <taxon>Verrucomicrobiales</taxon>
        <taxon>Verrucomicrobiaceae</taxon>
        <taxon>Luteolibacter</taxon>
    </lineage>
</organism>
<dbReference type="KEGG" id="lamb:KBB96_20300"/>
<keyword evidence="2" id="KW-1185">Reference proteome</keyword>
<accession>A0A975IZ77</accession>
<reference evidence="1" key="1">
    <citation type="submission" date="2021-04" db="EMBL/GenBank/DDBJ databases">
        <title>Luteolibacter sp. 32A isolated from the skin of an Anderson's salamander (Ambystoma andersonii).</title>
        <authorList>
            <person name="Spergser J."/>
            <person name="Busse H.-J."/>
        </authorList>
    </citation>
    <scope>NUCLEOTIDE SEQUENCE</scope>
    <source>
        <strain evidence="1">32A</strain>
    </source>
</reference>
<evidence type="ECO:0000313" key="2">
    <source>
        <dbReference type="Proteomes" id="UP000676169"/>
    </source>
</evidence>
<proteinExistence type="predicted"/>